<feature type="transmembrane region" description="Helical" evidence="6">
    <location>
        <begin position="185"/>
        <end position="204"/>
    </location>
</feature>
<evidence type="ECO:0000256" key="2">
    <source>
        <dbReference type="ARBA" id="ARBA00022475"/>
    </source>
</evidence>
<keyword evidence="4 6" id="KW-1133">Transmembrane helix</keyword>
<keyword evidence="5 6" id="KW-0472">Membrane</keyword>
<gene>
    <name evidence="7" type="ORF">ACFO5U_04800</name>
</gene>
<name>A0ABV9MC26_9BACL</name>
<keyword evidence="3 6" id="KW-0812">Transmembrane</keyword>
<dbReference type="RefSeq" id="WP_377277160.1">
    <property type="nucleotide sequence ID" value="NZ_JBHSGL010000005.1"/>
</dbReference>
<accession>A0ABV9MC26</accession>
<feature type="transmembrane region" description="Helical" evidence="6">
    <location>
        <begin position="73"/>
        <end position="94"/>
    </location>
</feature>
<evidence type="ECO:0000256" key="4">
    <source>
        <dbReference type="ARBA" id="ARBA00022989"/>
    </source>
</evidence>
<keyword evidence="2" id="KW-1003">Cell membrane</keyword>
<organism evidence="7 8">
    <name type="scientific">Planococcus dechangensis</name>
    <dbReference type="NCBI Taxonomy" id="1176255"/>
    <lineage>
        <taxon>Bacteria</taxon>
        <taxon>Bacillati</taxon>
        <taxon>Bacillota</taxon>
        <taxon>Bacilli</taxon>
        <taxon>Bacillales</taxon>
        <taxon>Caryophanaceae</taxon>
        <taxon>Planococcus</taxon>
    </lineage>
</organism>
<keyword evidence="8" id="KW-1185">Reference proteome</keyword>
<evidence type="ECO:0000313" key="7">
    <source>
        <dbReference type="EMBL" id="MFC4712158.1"/>
    </source>
</evidence>
<feature type="transmembrane region" description="Helical" evidence="6">
    <location>
        <begin position="12"/>
        <end position="35"/>
    </location>
</feature>
<evidence type="ECO:0000256" key="3">
    <source>
        <dbReference type="ARBA" id="ARBA00022692"/>
    </source>
</evidence>
<reference evidence="8" key="1">
    <citation type="journal article" date="2019" name="Int. J. Syst. Evol. Microbiol.">
        <title>The Global Catalogue of Microorganisms (GCM) 10K type strain sequencing project: providing services to taxonomists for standard genome sequencing and annotation.</title>
        <authorList>
            <consortium name="The Broad Institute Genomics Platform"/>
            <consortium name="The Broad Institute Genome Sequencing Center for Infectious Disease"/>
            <person name="Wu L."/>
            <person name="Ma J."/>
        </authorList>
    </citation>
    <scope>NUCLEOTIDE SEQUENCE [LARGE SCALE GENOMIC DNA]</scope>
    <source>
        <strain evidence="8">CGMCC 1.12151</strain>
    </source>
</reference>
<feature type="transmembrane region" description="Helical" evidence="6">
    <location>
        <begin position="115"/>
        <end position="142"/>
    </location>
</feature>
<proteinExistence type="predicted"/>
<dbReference type="Proteomes" id="UP001595932">
    <property type="component" value="Unassembled WGS sequence"/>
</dbReference>
<feature type="transmembrane region" description="Helical" evidence="6">
    <location>
        <begin position="154"/>
        <end position="178"/>
    </location>
</feature>
<dbReference type="InterPro" id="IPR019108">
    <property type="entry name" value="Caa3_assmbl_CtaG-rel"/>
</dbReference>
<dbReference type="EMBL" id="JBHSGL010000005">
    <property type="protein sequence ID" value="MFC4712158.1"/>
    <property type="molecule type" value="Genomic_DNA"/>
</dbReference>
<evidence type="ECO:0000313" key="8">
    <source>
        <dbReference type="Proteomes" id="UP001595932"/>
    </source>
</evidence>
<evidence type="ECO:0000256" key="5">
    <source>
        <dbReference type="ARBA" id="ARBA00023136"/>
    </source>
</evidence>
<protein>
    <submittedName>
        <fullName evidence="7">Cytochrome c oxidase assembly protein</fullName>
    </submittedName>
</protein>
<dbReference type="Pfam" id="PF09678">
    <property type="entry name" value="Caa3_CtaG"/>
    <property type="match status" value="1"/>
</dbReference>
<feature type="transmembrane region" description="Helical" evidence="6">
    <location>
        <begin position="47"/>
        <end position="67"/>
    </location>
</feature>
<evidence type="ECO:0000256" key="1">
    <source>
        <dbReference type="ARBA" id="ARBA00004651"/>
    </source>
</evidence>
<sequence>MTHHHAVQIDPWFSAIAFLALASALLVYPLLAVWSSRRYRKWPLHRYVFWSVGVITGGAAVVGPLAQLSHSNFTAHMVGHLLLGMLAPLLILYGKPVALLLRSVPRNWALTMSRFLHSPFVSFVGHPMTAALLNVGGLYILYRTNVFIWMHQSIVVYALIHLHISFAAYLFTMSILYVDVTARRYSFLFRALVLIGAFAGHKILAKSLYVVPPAGVDAHDAQKAALIMYYGGDMIDLAIIILLFFGWYKATAPGRISRAA</sequence>
<comment type="subcellular location">
    <subcellularLocation>
        <location evidence="1">Cell membrane</location>
        <topology evidence="1">Multi-pass membrane protein</topology>
    </subcellularLocation>
</comment>
<evidence type="ECO:0000256" key="6">
    <source>
        <dbReference type="SAM" id="Phobius"/>
    </source>
</evidence>
<feature type="transmembrane region" description="Helical" evidence="6">
    <location>
        <begin position="224"/>
        <end position="248"/>
    </location>
</feature>
<comment type="caution">
    <text evidence="7">The sequence shown here is derived from an EMBL/GenBank/DDBJ whole genome shotgun (WGS) entry which is preliminary data.</text>
</comment>